<evidence type="ECO:0000256" key="5">
    <source>
        <dbReference type="SAM" id="Phobius"/>
    </source>
</evidence>
<feature type="transmembrane region" description="Helical" evidence="5">
    <location>
        <begin position="12"/>
        <end position="35"/>
    </location>
</feature>
<feature type="transmembrane region" description="Helical" evidence="5">
    <location>
        <begin position="213"/>
        <end position="232"/>
    </location>
</feature>
<evidence type="ECO:0000259" key="6">
    <source>
        <dbReference type="Pfam" id="PF00892"/>
    </source>
</evidence>
<feature type="transmembrane region" description="Helical" evidence="5">
    <location>
        <begin position="47"/>
        <end position="66"/>
    </location>
</feature>
<feature type="domain" description="EamA" evidence="6">
    <location>
        <begin position="156"/>
        <end position="286"/>
    </location>
</feature>
<keyword evidence="8" id="KW-1185">Reference proteome</keyword>
<dbReference type="EMBL" id="VTOW01000001">
    <property type="protein sequence ID" value="NKE70292.1"/>
    <property type="molecule type" value="Genomic_DNA"/>
</dbReference>
<dbReference type="InterPro" id="IPR037185">
    <property type="entry name" value="EmrE-like"/>
</dbReference>
<keyword evidence="2 5" id="KW-0812">Transmembrane</keyword>
<dbReference type="RefSeq" id="WP_168059227.1">
    <property type="nucleotide sequence ID" value="NZ_VTOW01000001.1"/>
</dbReference>
<evidence type="ECO:0000313" key="7">
    <source>
        <dbReference type="EMBL" id="NKE70292.1"/>
    </source>
</evidence>
<dbReference type="InterPro" id="IPR000620">
    <property type="entry name" value="EamA_dom"/>
</dbReference>
<dbReference type="GO" id="GO:0016020">
    <property type="term" value="C:membrane"/>
    <property type="evidence" value="ECO:0007669"/>
    <property type="project" value="UniProtKB-SubCell"/>
</dbReference>
<dbReference type="Proteomes" id="UP000534783">
    <property type="component" value="Unassembled WGS sequence"/>
</dbReference>
<feature type="domain" description="EamA" evidence="6">
    <location>
        <begin position="19"/>
        <end position="146"/>
    </location>
</feature>
<dbReference type="PANTHER" id="PTHR32322">
    <property type="entry name" value="INNER MEMBRANE TRANSPORTER"/>
    <property type="match status" value="1"/>
</dbReference>
<keyword evidence="4 5" id="KW-0472">Membrane</keyword>
<feature type="transmembrane region" description="Helical" evidence="5">
    <location>
        <begin position="105"/>
        <end position="124"/>
    </location>
</feature>
<feature type="transmembrane region" description="Helical" evidence="5">
    <location>
        <begin position="185"/>
        <end position="207"/>
    </location>
</feature>
<gene>
    <name evidence="7" type="ORF">MNODULE_05975</name>
</gene>
<protein>
    <submittedName>
        <fullName evidence="7">DMT family transporter</fullName>
    </submittedName>
</protein>
<evidence type="ECO:0000256" key="3">
    <source>
        <dbReference type="ARBA" id="ARBA00022989"/>
    </source>
</evidence>
<comment type="caution">
    <text evidence="7">The sequence shown here is derived from an EMBL/GenBank/DDBJ whole genome shotgun (WGS) entry which is preliminary data.</text>
</comment>
<dbReference type="PANTHER" id="PTHR32322:SF9">
    <property type="entry name" value="AMINO-ACID METABOLITE EFFLUX PUMP-RELATED"/>
    <property type="match status" value="1"/>
</dbReference>
<feature type="transmembrane region" description="Helical" evidence="5">
    <location>
        <begin position="244"/>
        <end position="263"/>
    </location>
</feature>
<organism evidence="7 8">
    <name type="scientific">Candidatus Manganitrophus noduliformans</name>
    <dbReference type="NCBI Taxonomy" id="2606439"/>
    <lineage>
        <taxon>Bacteria</taxon>
        <taxon>Pseudomonadati</taxon>
        <taxon>Nitrospirota</taxon>
        <taxon>Nitrospiria</taxon>
        <taxon>Candidatus Troglogloeales</taxon>
        <taxon>Candidatus Manganitrophaceae</taxon>
        <taxon>Candidatus Manganitrophus</taxon>
    </lineage>
</organism>
<dbReference type="InterPro" id="IPR050638">
    <property type="entry name" value="AA-Vitamin_Transporters"/>
</dbReference>
<evidence type="ECO:0000256" key="2">
    <source>
        <dbReference type="ARBA" id="ARBA00022692"/>
    </source>
</evidence>
<dbReference type="AlphaFoldDB" id="A0A7X6DNB9"/>
<feature type="transmembrane region" description="Helical" evidence="5">
    <location>
        <begin position="78"/>
        <end position="99"/>
    </location>
</feature>
<feature type="transmembrane region" description="Helical" evidence="5">
    <location>
        <begin position="131"/>
        <end position="149"/>
    </location>
</feature>
<proteinExistence type="predicted"/>
<sequence>MTGQSRTSFKQWIPSTRVFILTLLAMIAFAGNSLLCRLALKQTGLDAASFTSVRILSGAAALWLIARIGGGAHGATGSWSSAVALFVYAAAFSFAYVSLPAGTGALLLFGAVQATMILSGLWAGERLRKQQSVGLTFALAGLVGLLLPGLSSPPIRGAILMLGAGVAWGIYSLRGRGAGDPVSATAGNFLRAAPLAMGLSFVLLPWARLDRAGIGYAALSGALASGVGYAVWYTALRGLKATSAATVQLSVPVIAAVGGIVFLGEPITLRLLIASTVIFGGIALVLIVRRPDSVLKTEAVRKTGDELS</sequence>
<dbReference type="Pfam" id="PF00892">
    <property type="entry name" value="EamA"/>
    <property type="match status" value="2"/>
</dbReference>
<comment type="subcellular location">
    <subcellularLocation>
        <location evidence="1">Membrane</location>
        <topology evidence="1">Multi-pass membrane protein</topology>
    </subcellularLocation>
</comment>
<reference evidence="7 8" key="1">
    <citation type="journal article" date="2020" name="Nature">
        <title>Bacterial chemolithoautotrophy via manganese oxidation.</title>
        <authorList>
            <person name="Yu H."/>
            <person name="Leadbetter J.R."/>
        </authorList>
    </citation>
    <scope>NUCLEOTIDE SEQUENCE [LARGE SCALE GENOMIC DNA]</scope>
    <source>
        <strain evidence="7 8">Mn-1</strain>
    </source>
</reference>
<evidence type="ECO:0000256" key="1">
    <source>
        <dbReference type="ARBA" id="ARBA00004141"/>
    </source>
</evidence>
<evidence type="ECO:0000313" key="8">
    <source>
        <dbReference type="Proteomes" id="UP000534783"/>
    </source>
</evidence>
<name>A0A7X6DNB9_9BACT</name>
<dbReference type="SUPFAM" id="SSF103481">
    <property type="entry name" value="Multidrug resistance efflux transporter EmrE"/>
    <property type="match status" value="2"/>
</dbReference>
<feature type="transmembrane region" description="Helical" evidence="5">
    <location>
        <begin position="269"/>
        <end position="288"/>
    </location>
</feature>
<evidence type="ECO:0000256" key="4">
    <source>
        <dbReference type="ARBA" id="ARBA00023136"/>
    </source>
</evidence>
<feature type="transmembrane region" description="Helical" evidence="5">
    <location>
        <begin position="155"/>
        <end position="173"/>
    </location>
</feature>
<keyword evidence="3 5" id="KW-1133">Transmembrane helix</keyword>
<accession>A0A7X6DNB9</accession>